<dbReference type="GeneID" id="101851844"/>
<feature type="compositionally biased region" description="Polar residues" evidence="1">
    <location>
        <begin position="457"/>
        <end position="466"/>
    </location>
</feature>
<feature type="compositionally biased region" description="Polar residues" evidence="1">
    <location>
        <begin position="346"/>
        <end position="356"/>
    </location>
</feature>
<feature type="compositionally biased region" description="Basic residues" evidence="1">
    <location>
        <begin position="261"/>
        <end position="275"/>
    </location>
</feature>
<feature type="compositionally biased region" description="Basic and acidic residues" evidence="1">
    <location>
        <begin position="163"/>
        <end position="172"/>
    </location>
</feature>
<evidence type="ECO:0000256" key="1">
    <source>
        <dbReference type="SAM" id="MobiDB-lite"/>
    </source>
</evidence>
<feature type="compositionally biased region" description="Basic residues" evidence="1">
    <location>
        <begin position="1"/>
        <end position="11"/>
    </location>
</feature>
<feature type="compositionally biased region" description="Basic and acidic residues" evidence="1">
    <location>
        <begin position="140"/>
        <end position="154"/>
    </location>
</feature>
<feature type="region of interest" description="Disordered" evidence="1">
    <location>
        <begin position="555"/>
        <end position="631"/>
    </location>
</feature>
<feature type="region of interest" description="Disordered" evidence="1">
    <location>
        <begin position="1"/>
        <end position="398"/>
    </location>
</feature>
<reference evidence="3" key="1">
    <citation type="submission" date="2025-08" db="UniProtKB">
        <authorList>
            <consortium name="RefSeq"/>
        </authorList>
    </citation>
    <scope>IDENTIFICATION</scope>
</reference>
<feature type="compositionally biased region" description="Acidic residues" evidence="1">
    <location>
        <begin position="280"/>
        <end position="290"/>
    </location>
</feature>
<protein>
    <submittedName>
        <fullName evidence="3">Eukaryotic translation initiation factor 5B</fullName>
    </submittedName>
</protein>
<feature type="compositionally biased region" description="Basic and acidic residues" evidence="1">
    <location>
        <begin position="83"/>
        <end position="94"/>
    </location>
</feature>
<accession>A0ABM1VWV1</accession>
<dbReference type="GO" id="GO:0003743">
    <property type="term" value="F:translation initiation factor activity"/>
    <property type="evidence" value="ECO:0007669"/>
    <property type="project" value="UniProtKB-KW"/>
</dbReference>
<evidence type="ECO:0000313" key="3">
    <source>
        <dbReference type="RefSeq" id="XP_035826893.1"/>
    </source>
</evidence>
<proteinExistence type="predicted"/>
<feature type="compositionally biased region" description="Basic and acidic residues" evidence="1">
    <location>
        <begin position="114"/>
        <end position="128"/>
    </location>
</feature>
<sequence length="755" mass="83568">MKRVTRRGRTRGHADAPAEDEIGRDQENENEMNLKEQRLLEAAGIDHKTALGMSEEERKGIMKAILESTGHVEEDLESMPEQSKGKDMTDEPERSGIASELPKDASTSIGQTEQRSEEAEKEDSGMARKDKKKAAVQIIEEIKQLDDQVQESKSERKRVKVNRSKEAMEWRRSSKVKKQWNWSPSEEFKQDDEREAMKHKEKNKEEEQEKSDEKDAFDGTVETFLEGEFSEIRTSGQAFPEQAAEEREAEDVDTDMMLLKNIKRSKRRAKQKKRKMTIESDNEDVEEAEDAPLSNNAGSDIDVMSKPVATPATILENVKENRGRAKQGQGRKMTIESDNEDIETAGDTSLSNNAGSDTGPMSKPVASPATILKNVRESRERAKQKKRKMTIESDDEDIEEAVDATLSKDAESVVISKSVASRATILKNVNETRRRTKQGQGRKMTIESDDEDIETAGDTTLSNDAGSDTDVMSKPVATPPTILKNVNERRAKQGQGRKIIESDDEDVETAGDTTLSNDAGSDTDVMSKPVASPATILKNKIEEVVYSAYGGCEKVEDKSVGPGVTEIPDSSSENEASCASGQFLLDDQETQAPDDFGLTRETDMDSDDMNLAGDVDDKRGCSGQDQDTTLQKDQEECMSQTLQPSIEIGQETQVYDLQQPVVLASNTDSEESDLEEVSLIQEVPDSQTVCETQWSVLSPTAESQAEKLSQAKQQWADKSSCKVSQTDVREAVSSDEMSGHNNRKNQIVALGALLA</sequence>
<feature type="compositionally biased region" description="Basic and acidic residues" evidence="1">
    <location>
        <begin position="186"/>
        <end position="217"/>
    </location>
</feature>
<feature type="compositionally biased region" description="Polar residues" evidence="1">
    <location>
        <begin position="511"/>
        <end position="520"/>
    </location>
</feature>
<dbReference type="RefSeq" id="XP_035826893.1">
    <property type="nucleotide sequence ID" value="XM_035971000.1"/>
</dbReference>
<feature type="region of interest" description="Disordered" evidence="1">
    <location>
        <begin position="431"/>
        <end position="527"/>
    </location>
</feature>
<gene>
    <name evidence="3" type="primary">LOC101851844</name>
</gene>
<keyword evidence="2" id="KW-1185">Reference proteome</keyword>
<name>A0ABM1VWV1_APLCA</name>
<keyword evidence="3" id="KW-0648">Protein biosynthesis</keyword>
<keyword evidence="3" id="KW-0396">Initiation factor</keyword>
<feature type="compositionally biased region" description="Basic and acidic residues" evidence="1">
    <location>
        <begin position="12"/>
        <end position="60"/>
    </location>
</feature>
<feature type="compositionally biased region" description="Polar residues" evidence="1">
    <location>
        <begin position="568"/>
        <end position="580"/>
    </location>
</feature>
<dbReference type="Proteomes" id="UP000694888">
    <property type="component" value="Unplaced"/>
</dbReference>
<organism evidence="2 3">
    <name type="scientific">Aplysia californica</name>
    <name type="common">California sea hare</name>
    <dbReference type="NCBI Taxonomy" id="6500"/>
    <lineage>
        <taxon>Eukaryota</taxon>
        <taxon>Metazoa</taxon>
        <taxon>Spiralia</taxon>
        <taxon>Lophotrochozoa</taxon>
        <taxon>Mollusca</taxon>
        <taxon>Gastropoda</taxon>
        <taxon>Heterobranchia</taxon>
        <taxon>Euthyneura</taxon>
        <taxon>Tectipleura</taxon>
        <taxon>Aplysiida</taxon>
        <taxon>Aplysioidea</taxon>
        <taxon>Aplysiidae</taxon>
        <taxon>Aplysia</taxon>
    </lineage>
</organism>
<evidence type="ECO:0000313" key="2">
    <source>
        <dbReference type="Proteomes" id="UP000694888"/>
    </source>
</evidence>